<evidence type="ECO:0000256" key="2">
    <source>
        <dbReference type="ARBA" id="ARBA00004170"/>
    </source>
</evidence>
<dbReference type="PROSITE" id="PS51746">
    <property type="entry name" value="PPM_2"/>
    <property type="match status" value="1"/>
</dbReference>
<name>A0A1D2L429_BROTH</name>
<comment type="similarity">
    <text evidence="4">Belongs to the PP2C family.</text>
</comment>
<evidence type="ECO:0000259" key="14">
    <source>
        <dbReference type="PROSITE" id="PS51746"/>
    </source>
</evidence>
<evidence type="ECO:0000256" key="1">
    <source>
        <dbReference type="ARBA" id="ARBA00001936"/>
    </source>
</evidence>
<evidence type="ECO:0000256" key="5">
    <source>
        <dbReference type="ARBA" id="ARBA00013081"/>
    </source>
</evidence>
<dbReference type="PANTHER" id="PTHR13832:SF860">
    <property type="entry name" value="PROTEIN PHOSPHATASE PHPP"/>
    <property type="match status" value="1"/>
</dbReference>
<comment type="cofactor">
    <cofactor evidence="1">
        <name>Mn(2+)</name>
        <dbReference type="ChEBI" id="CHEBI:29035"/>
    </cofactor>
</comment>
<evidence type="ECO:0000256" key="9">
    <source>
        <dbReference type="ARBA" id="ARBA00023211"/>
    </source>
</evidence>
<dbReference type="EMBL" id="OUNC01000078">
    <property type="protein sequence ID" value="SPP30714.1"/>
    <property type="molecule type" value="Genomic_DNA"/>
</dbReference>
<keyword evidence="6" id="KW-0479">Metal-binding</keyword>
<proteinExistence type="inferred from homology"/>
<dbReference type="Pfam" id="PF13672">
    <property type="entry name" value="PP2C_2"/>
    <property type="match status" value="1"/>
</dbReference>
<dbReference type="EC" id="3.1.3.16" evidence="5"/>
<evidence type="ECO:0000256" key="8">
    <source>
        <dbReference type="ARBA" id="ARBA00022912"/>
    </source>
</evidence>
<dbReference type="InterPro" id="IPR015655">
    <property type="entry name" value="PP2C"/>
</dbReference>
<keyword evidence="17" id="KW-1185">Reference proteome</keyword>
<gene>
    <name evidence="16" type="primary">prpC</name>
    <name evidence="16" type="ORF">BTBSAS_80054</name>
    <name evidence="15" type="ORF">CNY62_11785</name>
</gene>
<dbReference type="GO" id="GO:0016020">
    <property type="term" value="C:membrane"/>
    <property type="evidence" value="ECO:0007669"/>
    <property type="project" value="UniProtKB-SubCell"/>
</dbReference>
<keyword evidence="9" id="KW-0464">Manganese</keyword>
<dbReference type="OrthoDB" id="9801841at2"/>
<dbReference type="GO" id="GO:0004722">
    <property type="term" value="F:protein serine/threonine phosphatase activity"/>
    <property type="evidence" value="ECO:0007669"/>
    <property type="project" value="UniProtKB-EC"/>
</dbReference>
<comment type="function">
    <text evidence="12">Protein phosphatase that dephosphorylates EF-Tu.</text>
</comment>
<dbReference type="FunFam" id="3.60.40.10:FF:000002">
    <property type="entry name" value="Serine/threonine phosphatase stp"/>
    <property type="match status" value="1"/>
</dbReference>
<dbReference type="AlphaFoldDB" id="A0A1D2L429"/>
<evidence type="ECO:0000256" key="13">
    <source>
        <dbReference type="ARBA" id="ARBA00071198"/>
    </source>
</evidence>
<reference evidence="18" key="2">
    <citation type="submission" date="2018-04" db="EMBL/GenBank/DDBJ databases">
        <authorList>
            <person name="Illikoud N."/>
        </authorList>
    </citation>
    <scope>NUCLEOTIDE SEQUENCE [LARGE SCALE GENOMIC DNA]</scope>
</reference>
<evidence type="ECO:0000256" key="4">
    <source>
        <dbReference type="ARBA" id="ARBA00006702"/>
    </source>
</evidence>
<dbReference type="SMART" id="SM00332">
    <property type="entry name" value="PP2Cc"/>
    <property type="match status" value="1"/>
</dbReference>
<evidence type="ECO:0000313" key="18">
    <source>
        <dbReference type="Proteomes" id="UP000270190"/>
    </source>
</evidence>
<evidence type="ECO:0000313" key="15">
    <source>
        <dbReference type="EMBL" id="ATF26984.1"/>
    </source>
</evidence>
<reference evidence="16" key="3">
    <citation type="submission" date="2018-04" db="EMBL/GenBank/DDBJ databases">
        <authorList>
            <person name="Go L.Y."/>
            <person name="Mitchell J.A."/>
        </authorList>
    </citation>
    <scope>NUCLEOTIDE SEQUENCE</scope>
    <source>
        <strain evidence="16">BSAS1 3</strain>
    </source>
</reference>
<dbReference type="RefSeq" id="WP_029092421.1">
    <property type="nucleotide sequence ID" value="NZ_CBCPHX010000001.1"/>
</dbReference>
<evidence type="ECO:0000256" key="3">
    <source>
        <dbReference type="ARBA" id="ARBA00004496"/>
    </source>
</evidence>
<reference evidence="15 17" key="1">
    <citation type="submission" date="2017-09" db="EMBL/GenBank/DDBJ databases">
        <title>Complete Genome Sequences of Two Strains of the Meat Spoilage Bacterium Brochothrix thermosphacta Isolated from Ground Chicken.</title>
        <authorList>
            <person name="Paoli G.C."/>
            <person name="Wijey C."/>
            <person name="Chen C.-Y."/>
            <person name="Nguyen L."/>
            <person name="Yan X."/>
            <person name="Irwin P.L."/>
        </authorList>
    </citation>
    <scope>NUCLEOTIDE SEQUENCE [LARGE SCALE GENOMIC DNA]</scope>
    <source>
        <strain evidence="15 17">BI</strain>
    </source>
</reference>
<evidence type="ECO:0000256" key="12">
    <source>
        <dbReference type="ARBA" id="ARBA00058786"/>
    </source>
</evidence>
<dbReference type="CDD" id="cd00143">
    <property type="entry name" value="PP2Cc"/>
    <property type="match status" value="1"/>
</dbReference>
<dbReference type="InterPro" id="IPR036457">
    <property type="entry name" value="PPM-type-like_dom_sf"/>
</dbReference>
<dbReference type="GeneID" id="66536244"/>
<evidence type="ECO:0000256" key="10">
    <source>
        <dbReference type="ARBA" id="ARBA00047761"/>
    </source>
</evidence>
<comment type="catalytic activity">
    <reaction evidence="11">
        <text>O-phospho-L-threonyl-[protein] + H2O = L-threonyl-[protein] + phosphate</text>
        <dbReference type="Rhea" id="RHEA:47004"/>
        <dbReference type="Rhea" id="RHEA-COMP:11060"/>
        <dbReference type="Rhea" id="RHEA-COMP:11605"/>
        <dbReference type="ChEBI" id="CHEBI:15377"/>
        <dbReference type="ChEBI" id="CHEBI:30013"/>
        <dbReference type="ChEBI" id="CHEBI:43474"/>
        <dbReference type="ChEBI" id="CHEBI:61977"/>
        <dbReference type="EC" id="3.1.3.16"/>
    </reaction>
</comment>
<evidence type="ECO:0000313" key="16">
    <source>
        <dbReference type="EMBL" id="SPP30714.1"/>
    </source>
</evidence>
<dbReference type="GO" id="GO:0005737">
    <property type="term" value="C:cytoplasm"/>
    <property type="evidence" value="ECO:0007669"/>
    <property type="project" value="UniProtKB-SubCell"/>
</dbReference>
<dbReference type="STRING" id="2756.BFR44_04300"/>
<comment type="catalytic activity">
    <reaction evidence="10">
        <text>O-phospho-L-seryl-[protein] + H2O = L-seryl-[protein] + phosphate</text>
        <dbReference type="Rhea" id="RHEA:20629"/>
        <dbReference type="Rhea" id="RHEA-COMP:9863"/>
        <dbReference type="Rhea" id="RHEA-COMP:11604"/>
        <dbReference type="ChEBI" id="CHEBI:15377"/>
        <dbReference type="ChEBI" id="CHEBI:29999"/>
        <dbReference type="ChEBI" id="CHEBI:43474"/>
        <dbReference type="ChEBI" id="CHEBI:83421"/>
        <dbReference type="EC" id="3.1.3.16"/>
    </reaction>
</comment>
<dbReference type="Proteomes" id="UP000270190">
    <property type="component" value="Unassembled WGS sequence"/>
</dbReference>
<dbReference type="GO" id="GO:0046872">
    <property type="term" value="F:metal ion binding"/>
    <property type="evidence" value="ECO:0007669"/>
    <property type="project" value="UniProtKB-KW"/>
</dbReference>
<dbReference type="PANTHER" id="PTHR13832">
    <property type="entry name" value="PROTEIN PHOSPHATASE 2C"/>
    <property type="match status" value="1"/>
</dbReference>
<dbReference type="Gene3D" id="3.60.40.10">
    <property type="entry name" value="PPM-type phosphatase domain"/>
    <property type="match status" value="1"/>
</dbReference>
<keyword evidence="8" id="KW-0904">Protein phosphatase</keyword>
<dbReference type="SMART" id="SM00331">
    <property type="entry name" value="PP2C_SIG"/>
    <property type="match status" value="1"/>
</dbReference>
<dbReference type="NCBIfam" id="NF033484">
    <property type="entry name" value="Stp1_PP2C_phos"/>
    <property type="match status" value="1"/>
</dbReference>
<evidence type="ECO:0000256" key="11">
    <source>
        <dbReference type="ARBA" id="ARBA00048336"/>
    </source>
</evidence>
<feature type="domain" description="PPM-type phosphatase" evidence="14">
    <location>
        <begin position="3"/>
        <end position="243"/>
    </location>
</feature>
<dbReference type="Proteomes" id="UP000243591">
    <property type="component" value="Chromosome"/>
</dbReference>
<dbReference type="InterPro" id="IPR001932">
    <property type="entry name" value="PPM-type_phosphatase-like_dom"/>
</dbReference>
<dbReference type="EMBL" id="CP023483">
    <property type="protein sequence ID" value="ATF26984.1"/>
    <property type="molecule type" value="Genomic_DNA"/>
</dbReference>
<sequence length="250" mass="27636">MRAVGQTDKGKVRTNNEDRVAIITNQTGQQLFVVADGMGGHRAGQIASELTVSYLTTYFEKLMIRMDDDQAQRWLGQTLQLINEKLFQEGELNPDLKGMGTTIVCAIDIDEDTLAIAHVGDSRAYIVNEKEFKQITEDHSLVQELVKKGEISNEEAKIHPRRNIVLRSLGVSGFVKVECQIIEKESKDILLLCSDGLNDALTEQEMITLLTSKLTIEDKVKKLIDAANAHGGQDNISVIIAVSEKGGDEL</sequence>
<accession>A0A1D2L429</accession>
<evidence type="ECO:0000256" key="7">
    <source>
        <dbReference type="ARBA" id="ARBA00022801"/>
    </source>
</evidence>
<evidence type="ECO:0000256" key="6">
    <source>
        <dbReference type="ARBA" id="ARBA00022723"/>
    </source>
</evidence>
<organism evidence="15 17">
    <name type="scientific">Brochothrix thermosphacta</name>
    <name type="common">Microbacterium thermosphactum</name>
    <dbReference type="NCBI Taxonomy" id="2756"/>
    <lineage>
        <taxon>Bacteria</taxon>
        <taxon>Bacillati</taxon>
        <taxon>Bacillota</taxon>
        <taxon>Bacilli</taxon>
        <taxon>Bacillales</taxon>
        <taxon>Listeriaceae</taxon>
        <taxon>Brochothrix</taxon>
    </lineage>
</organism>
<comment type="subcellular location">
    <subcellularLocation>
        <location evidence="3">Cytoplasm</location>
    </subcellularLocation>
    <subcellularLocation>
        <location evidence="2">Membrane</location>
        <topology evidence="2">Peripheral membrane protein</topology>
    </subcellularLocation>
</comment>
<evidence type="ECO:0000313" key="17">
    <source>
        <dbReference type="Proteomes" id="UP000243591"/>
    </source>
</evidence>
<dbReference type="KEGG" id="bths:CNY62_11785"/>
<protein>
    <recommendedName>
        <fullName evidence="13">Serine/threonine phosphatase stp</fullName>
        <ecNumber evidence="5">3.1.3.16</ecNumber>
    </recommendedName>
</protein>
<keyword evidence="7 16" id="KW-0378">Hydrolase</keyword>
<dbReference type="SUPFAM" id="SSF81606">
    <property type="entry name" value="PP2C-like"/>
    <property type="match status" value="1"/>
</dbReference>